<dbReference type="InterPro" id="IPR014027">
    <property type="entry name" value="UDP-Glc/GDP-Man_DH_C"/>
</dbReference>
<dbReference type="Gene3D" id="3.40.50.720">
    <property type="entry name" value="NAD(P)-binding Rossmann-like Domain"/>
    <property type="match status" value="2"/>
</dbReference>
<dbReference type="PANTHER" id="PTHR43750">
    <property type="entry name" value="UDP-GLUCOSE 6-DEHYDROGENASE TUAD"/>
    <property type="match status" value="1"/>
</dbReference>
<dbReference type="SUPFAM" id="SSF48179">
    <property type="entry name" value="6-phosphogluconate dehydrogenase C-terminal domain-like"/>
    <property type="match status" value="1"/>
</dbReference>
<dbReference type="SUPFAM" id="SSF52413">
    <property type="entry name" value="UDP-glucose/GDP-mannose dehydrogenase C-terminal domain"/>
    <property type="match status" value="1"/>
</dbReference>
<dbReference type="Pfam" id="PF03721">
    <property type="entry name" value="UDPG_MGDP_dh_N"/>
    <property type="match status" value="1"/>
</dbReference>
<feature type="domain" description="UDP-glucose/GDP-mannose dehydrogenase C-terminal" evidence="12">
    <location>
        <begin position="310"/>
        <end position="415"/>
    </location>
</feature>
<dbReference type="GO" id="GO:0003979">
    <property type="term" value="F:UDP-glucose 6-dehydrogenase activity"/>
    <property type="evidence" value="ECO:0007669"/>
    <property type="project" value="UniProtKB-EC"/>
</dbReference>
<reference evidence="13 14" key="1">
    <citation type="submission" date="2018-09" db="EMBL/GenBank/DDBJ databases">
        <title>Comparative Genomics of Wolbachia-Cardinium Dual Endosymbiosis in a Plant-Parasitic Nematode.</title>
        <authorList>
            <person name="Brown A.M.V."/>
            <person name="Wasala S.K."/>
            <person name="Howe D.K."/>
            <person name="Peetz A.B."/>
            <person name="Zasada I.A."/>
            <person name="Denver D.R."/>
        </authorList>
    </citation>
    <scope>NUCLEOTIDE SEQUENCE [LARGE SCALE GENOMIC DNA]</scope>
    <source>
        <strain evidence="13 14">Pp_1</strain>
    </source>
</reference>
<feature type="binding site" evidence="11">
    <location>
        <position position="83"/>
    </location>
    <ligand>
        <name>NAD(+)</name>
        <dbReference type="ChEBI" id="CHEBI:57540"/>
    </ligand>
</feature>
<sequence>MHITVIGMGYVGMVTAVGLAMLGHTVHCVDIDAQKIQSLTDGHCPIYEKNIEERLRQLSSNTLLTFGTHYRCTDRIFFLTVGTPPLEDGDADLSQLFFSIAKIIEFAPDHSLIVVKSTVPVGTNKKIVSYLKENNRYDEVVSNPEFLREGHALDDFLNPDRIVIGVHNSYGKDMLTKIYQPFIDKGCYTLITDPNTAELIKHASNAFLASKIAFINELSDFCEKAQADIDDLSLGVGLDKRIGPAFLKVGPGFGGSCFPKDIRSLNRSFNKYGIQSKILESVMAANEYRFENVVNKILKILGGVQNKILCVYGLTFKAHTDDTRGSPALRIIELLVAQNAMINCYDPKANYDLLQNDYNQSINFYNNPEESMCDAHALIIATEWEEFKNINFDRIKISGIMKSNIVIDLRNILDINLMQRKGFQYYCLGKAIQY</sequence>
<dbReference type="Proteomes" id="UP000270927">
    <property type="component" value="Unassembled WGS sequence"/>
</dbReference>
<evidence type="ECO:0000256" key="10">
    <source>
        <dbReference type="PIRSR" id="PIRSR500134-2"/>
    </source>
</evidence>
<dbReference type="PIRSF" id="PIRSF500134">
    <property type="entry name" value="UDPglc_DH_bac"/>
    <property type="match status" value="1"/>
</dbReference>
<name>A0A3N2QC33_9BACT</name>
<proteinExistence type="inferred from homology"/>
<evidence type="ECO:0000256" key="7">
    <source>
        <dbReference type="ARBA" id="ARBA00047473"/>
    </source>
</evidence>
<comment type="pathway">
    <text evidence="1">Nucleotide-sugar biosynthesis; UDP-alpha-D-glucuronate biosynthesis; UDP-alpha-D-glucuronate from UDP-alpha-D-glucose: step 1/1.</text>
</comment>
<feature type="binding site" evidence="10">
    <location>
        <begin position="246"/>
        <end position="250"/>
    </location>
    <ligand>
        <name>substrate</name>
    </ligand>
</feature>
<comment type="catalytic activity">
    <reaction evidence="7 8">
        <text>UDP-alpha-D-glucose + 2 NAD(+) + H2O = UDP-alpha-D-glucuronate + 2 NADH + 3 H(+)</text>
        <dbReference type="Rhea" id="RHEA:23596"/>
        <dbReference type="ChEBI" id="CHEBI:15377"/>
        <dbReference type="ChEBI" id="CHEBI:15378"/>
        <dbReference type="ChEBI" id="CHEBI:57540"/>
        <dbReference type="ChEBI" id="CHEBI:57945"/>
        <dbReference type="ChEBI" id="CHEBI:58052"/>
        <dbReference type="ChEBI" id="CHEBI:58885"/>
        <dbReference type="EC" id="1.1.1.22"/>
    </reaction>
</comment>
<feature type="binding site" evidence="11">
    <location>
        <position position="260"/>
    </location>
    <ligand>
        <name>NAD(+)</name>
        <dbReference type="ChEBI" id="CHEBI:57540"/>
    </ligand>
</feature>
<evidence type="ECO:0000256" key="1">
    <source>
        <dbReference type="ARBA" id="ARBA00004701"/>
    </source>
</evidence>
<dbReference type="InterPro" id="IPR001732">
    <property type="entry name" value="UDP-Glc/GDP-Man_DH_N"/>
</dbReference>
<dbReference type="InterPro" id="IPR036291">
    <property type="entry name" value="NAD(P)-bd_dom_sf"/>
</dbReference>
<dbReference type="Gene3D" id="1.20.5.100">
    <property type="entry name" value="Cytochrome c1, transmembrane anchor, C-terminal"/>
    <property type="match status" value="1"/>
</dbReference>
<evidence type="ECO:0000256" key="5">
    <source>
        <dbReference type="ARBA" id="ARBA00023002"/>
    </source>
</evidence>
<dbReference type="OrthoDB" id="9803238at2"/>
<dbReference type="PANTHER" id="PTHR43750:SF3">
    <property type="entry name" value="UDP-GLUCOSE 6-DEHYDROGENASE TUAD"/>
    <property type="match status" value="1"/>
</dbReference>
<keyword evidence="5 8" id="KW-0560">Oxidoreductase</keyword>
<organism evidence="13 14">
    <name type="scientific">Candidatus Cardinium hertigii</name>
    <dbReference type="NCBI Taxonomy" id="247481"/>
    <lineage>
        <taxon>Bacteria</taxon>
        <taxon>Pseudomonadati</taxon>
        <taxon>Bacteroidota</taxon>
        <taxon>Cytophagia</taxon>
        <taxon>Cytophagales</taxon>
        <taxon>Amoebophilaceae</taxon>
        <taxon>Candidatus Cardinium</taxon>
    </lineage>
</organism>
<evidence type="ECO:0000256" key="9">
    <source>
        <dbReference type="PIRSR" id="PIRSR500134-1"/>
    </source>
</evidence>
<evidence type="ECO:0000256" key="11">
    <source>
        <dbReference type="PIRSR" id="PIRSR500134-3"/>
    </source>
</evidence>
<keyword evidence="6 8" id="KW-0520">NAD</keyword>
<feature type="binding site" evidence="10">
    <location>
        <position position="201"/>
    </location>
    <ligand>
        <name>substrate</name>
    </ligand>
</feature>
<dbReference type="Pfam" id="PF03720">
    <property type="entry name" value="UDPG_MGDP_dh_C"/>
    <property type="match status" value="1"/>
</dbReference>
<evidence type="ECO:0000256" key="8">
    <source>
        <dbReference type="PIRNR" id="PIRNR000124"/>
    </source>
</evidence>
<dbReference type="GO" id="GO:0000271">
    <property type="term" value="P:polysaccharide biosynthetic process"/>
    <property type="evidence" value="ECO:0007669"/>
    <property type="project" value="InterPro"/>
</dbReference>
<dbReference type="UniPathway" id="UPA00038">
    <property type="reaction ID" value="UER00491"/>
</dbReference>
<feature type="binding site" evidence="10">
    <location>
        <position position="317"/>
    </location>
    <ligand>
        <name>substrate</name>
    </ligand>
</feature>
<dbReference type="InterPro" id="IPR036220">
    <property type="entry name" value="UDP-Glc/GDP-Man_DH_C_sf"/>
</dbReference>
<accession>A0A3N2QC33</accession>
<gene>
    <name evidence="13" type="ORF">EDM02_03030</name>
</gene>
<dbReference type="NCBIfam" id="TIGR03026">
    <property type="entry name" value="NDP-sugDHase"/>
    <property type="match status" value="1"/>
</dbReference>
<keyword evidence="14" id="KW-1185">Reference proteome</keyword>
<dbReference type="EC" id="1.1.1.22" evidence="3 8"/>
<feature type="binding site" evidence="11">
    <location>
        <position position="35"/>
    </location>
    <ligand>
        <name>NAD(+)</name>
        <dbReference type="ChEBI" id="CHEBI:57540"/>
    </ligand>
</feature>
<evidence type="ECO:0000313" key="14">
    <source>
        <dbReference type="Proteomes" id="UP000270927"/>
    </source>
</evidence>
<feature type="binding site" evidence="11">
    <location>
        <position position="149"/>
    </location>
    <ligand>
        <name>NAD(+)</name>
        <dbReference type="ChEBI" id="CHEBI:57540"/>
    </ligand>
</feature>
<feature type="binding site" evidence="11">
    <location>
        <position position="30"/>
    </location>
    <ligand>
        <name>NAD(+)</name>
        <dbReference type="ChEBI" id="CHEBI:57540"/>
    </ligand>
</feature>
<evidence type="ECO:0000259" key="12">
    <source>
        <dbReference type="SMART" id="SM00984"/>
    </source>
</evidence>
<dbReference type="SMART" id="SM00984">
    <property type="entry name" value="UDPG_MGDP_dh_C"/>
    <property type="match status" value="1"/>
</dbReference>
<dbReference type="AlphaFoldDB" id="A0A3N2QC33"/>
<feature type="active site" description="Nucleophile" evidence="9">
    <location>
        <position position="257"/>
    </location>
</feature>
<dbReference type="GO" id="GO:0051287">
    <property type="term" value="F:NAD binding"/>
    <property type="evidence" value="ECO:0007669"/>
    <property type="project" value="InterPro"/>
</dbReference>
<dbReference type="Pfam" id="PF00984">
    <property type="entry name" value="UDPG_MGDP_dh"/>
    <property type="match status" value="1"/>
</dbReference>
<dbReference type="InterPro" id="IPR008927">
    <property type="entry name" value="6-PGluconate_DH-like_C_sf"/>
</dbReference>
<dbReference type="SUPFAM" id="SSF51735">
    <property type="entry name" value="NAD(P)-binding Rossmann-fold domains"/>
    <property type="match status" value="1"/>
</dbReference>
<dbReference type="InterPro" id="IPR014026">
    <property type="entry name" value="UDP-Glc/GDP-Man_DH_dimer"/>
</dbReference>
<evidence type="ECO:0000256" key="2">
    <source>
        <dbReference type="ARBA" id="ARBA00006601"/>
    </source>
</evidence>
<comment type="similarity">
    <text evidence="2 8">Belongs to the UDP-glucose/GDP-mannose dehydrogenase family.</text>
</comment>
<feature type="binding site" evidence="11">
    <location>
        <position position="118"/>
    </location>
    <ligand>
        <name>NAD(+)</name>
        <dbReference type="ChEBI" id="CHEBI:57540"/>
    </ligand>
</feature>
<comment type="caution">
    <text evidence="13">The sequence shown here is derived from an EMBL/GenBank/DDBJ whole genome shotgun (WGS) entry which is preliminary data.</text>
</comment>
<dbReference type="EMBL" id="RARA01000024">
    <property type="protein sequence ID" value="ROT47383.1"/>
    <property type="molecule type" value="Genomic_DNA"/>
</dbReference>
<dbReference type="InterPro" id="IPR028357">
    <property type="entry name" value="UDPglc_DH_bac"/>
</dbReference>
<feature type="binding site" evidence="10">
    <location>
        <position position="254"/>
    </location>
    <ligand>
        <name>substrate</name>
    </ligand>
</feature>
<protein>
    <recommendedName>
        <fullName evidence="4 8">UDP-glucose 6-dehydrogenase</fullName>
        <ecNumber evidence="3 8">1.1.1.22</ecNumber>
    </recommendedName>
</protein>
<evidence type="ECO:0000256" key="3">
    <source>
        <dbReference type="ARBA" id="ARBA00012954"/>
    </source>
</evidence>
<evidence type="ECO:0000256" key="6">
    <source>
        <dbReference type="ARBA" id="ARBA00023027"/>
    </source>
</evidence>
<dbReference type="PIRSF" id="PIRSF000124">
    <property type="entry name" value="UDPglc_GDPman_dh"/>
    <property type="match status" value="1"/>
</dbReference>
<evidence type="ECO:0000256" key="4">
    <source>
        <dbReference type="ARBA" id="ARBA00015132"/>
    </source>
</evidence>
<dbReference type="InterPro" id="IPR017476">
    <property type="entry name" value="UDP-Glc/GDP-Man"/>
</dbReference>
<dbReference type="RefSeq" id="WP_123662950.1">
    <property type="nucleotide sequence ID" value="NZ_RARA01000024.1"/>
</dbReference>
<dbReference type="GO" id="GO:0006065">
    <property type="term" value="P:UDP-glucuronate biosynthetic process"/>
    <property type="evidence" value="ECO:0007669"/>
    <property type="project" value="UniProtKB-UniPathway"/>
</dbReference>
<feature type="binding site" evidence="11">
    <location>
        <position position="324"/>
    </location>
    <ligand>
        <name>NAD(+)</name>
        <dbReference type="ChEBI" id="CHEBI:57540"/>
    </ligand>
</feature>
<evidence type="ECO:0000313" key="13">
    <source>
        <dbReference type="EMBL" id="ROT47383.1"/>
    </source>
</evidence>
<feature type="binding site" evidence="10">
    <location>
        <begin position="146"/>
        <end position="149"/>
    </location>
    <ligand>
        <name>substrate</name>
    </ligand>
</feature>